<evidence type="ECO:0000256" key="6">
    <source>
        <dbReference type="ARBA" id="ARBA00023157"/>
    </source>
</evidence>
<keyword evidence="6" id="KW-1015">Disulfide bond</keyword>
<dbReference type="GO" id="GO:0042110">
    <property type="term" value="P:T cell activation"/>
    <property type="evidence" value="ECO:0007669"/>
    <property type="project" value="UniProtKB-ARBA"/>
</dbReference>
<keyword evidence="4 10" id="KW-1133">Transmembrane helix</keyword>
<evidence type="ECO:0000259" key="11">
    <source>
        <dbReference type="PROSITE" id="PS50835"/>
    </source>
</evidence>
<dbReference type="GO" id="GO:1903037">
    <property type="term" value="P:regulation of leukocyte cell-cell adhesion"/>
    <property type="evidence" value="ECO:0007669"/>
    <property type="project" value="UniProtKB-ARBA"/>
</dbReference>
<dbReference type="FunFam" id="2.60.40.10:FF:000142">
    <property type="entry name" value="V-set domain-containing T-cell activation inhibitor 1"/>
    <property type="match status" value="1"/>
</dbReference>
<dbReference type="GO" id="GO:0050863">
    <property type="term" value="P:regulation of T cell activation"/>
    <property type="evidence" value="ECO:0007669"/>
    <property type="project" value="UniProtKB-ARBA"/>
</dbReference>
<comment type="caution">
    <text evidence="12">The sequence shown here is derived from an EMBL/GenBank/DDBJ whole genome shotgun (WGS) entry which is preliminary data.</text>
</comment>
<evidence type="ECO:0000256" key="2">
    <source>
        <dbReference type="ARBA" id="ARBA00022692"/>
    </source>
</evidence>
<keyword evidence="8" id="KW-0393">Immunoglobulin domain</keyword>
<evidence type="ECO:0000256" key="9">
    <source>
        <dbReference type="ARBA" id="ARBA00038221"/>
    </source>
</evidence>
<accession>A0A7J8AAT8</accession>
<evidence type="ECO:0000256" key="1">
    <source>
        <dbReference type="ARBA" id="ARBA00004370"/>
    </source>
</evidence>
<dbReference type="FunFam" id="2.60.40.10:FF:000183">
    <property type="entry name" value="Myelin-oligodendrocyte glycoprotein"/>
    <property type="match status" value="1"/>
</dbReference>
<sequence length="627" mass="70902">MMKLKSSSFSGYCVGFLFLQVMTSTSEKWTVTIPTGHLVAMVGGQTEFSCQLSPPQSAKHMEVSWFKGDHSTSKLVHLYRDGHEVKGKASSEYVDRTEFVKEAIGEGKVTLRLHNIRVSDNGTYQCSFKDSNFSNVASMDLNVAALGLETQIHIQAPGIHGLMVECNSGGWFPQPQMVCRDSKGEVIPHSSLSYSQDGAGLFHIKMTLLRYKSQGDMICYIRNPLSDEEKQIKIILAGDLFIPVHSLLMTFIPLFCVMLCFVFVFLFSREIFKRIGNCYNKGVMETTEPSLTRYFVPMLLLQMIAPSSEHFTVTGLQGPILAPFGGIVELSCQLSPPQNAEHMEIRWFRDRYTQPVYLYNNGKDLHVETISRYVERTELRKEAIREGKVTLRIHNVSVDDHGEYHCFFKDGDFDEEAITDVKVTATSLGIQILVHPPNTKGLLVECSTGGWFPQPQMEWRDSRGEIILPTSISHSQDTHKLFNMKMTLLLKQSSHKNVTCCLRNPVTGQEERTSIVLSDQLFPWNSVWILILSIILALLVIFIMVPSVALHRLQIPASDPHFQLDTMWLEDITVILCVLTVFITMIISFIYFKFRGKWDGKGGNSEGTIHQTDLQMSQDVTFPVFVP</sequence>
<dbReference type="CDD" id="cd05713">
    <property type="entry name" value="IgV_MOG_like"/>
    <property type="match status" value="1"/>
</dbReference>
<evidence type="ECO:0000256" key="4">
    <source>
        <dbReference type="ARBA" id="ARBA00022989"/>
    </source>
</evidence>
<dbReference type="InterPro" id="IPR013106">
    <property type="entry name" value="Ig_V-set"/>
</dbReference>
<feature type="transmembrane region" description="Helical" evidence="10">
    <location>
        <begin position="572"/>
        <end position="592"/>
    </location>
</feature>
<dbReference type="FunFam" id="2.60.40.10:FF:000088">
    <property type="entry name" value="Butyrophilin subfamily 1 member A1"/>
    <property type="match status" value="2"/>
</dbReference>
<dbReference type="SMART" id="SM00409">
    <property type="entry name" value="IG"/>
    <property type="match status" value="2"/>
</dbReference>
<dbReference type="InterPro" id="IPR003599">
    <property type="entry name" value="Ig_sub"/>
</dbReference>
<dbReference type="GO" id="GO:0005102">
    <property type="term" value="F:signaling receptor binding"/>
    <property type="evidence" value="ECO:0007669"/>
    <property type="project" value="TreeGrafter"/>
</dbReference>
<dbReference type="InterPro" id="IPR036179">
    <property type="entry name" value="Ig-like_dom_sf"/>
</dbReference>
<organism evidence="12 13">
    <name type="scientific">Pipistrellus kuhlii</name>
    <name type="common">Kuhl's pipistrelle</name>
    <dbReference type="NCBI Taxonomy" id="59472"/>
    <lineage>
        <taxon>Eukaryota</taxon>
        <taxon>Metazoa</taxon>
        <taxon>Chordata</taxon>
        <taxon>Craniata</taxon>
        <taxon>Vertebrata</taxon>
        <taxon>Euteleostomi</taxon>
        <taxon>Mammalia</taxon>
        <taxon>Eutheria</taxon>
        <taxon>Laurasiatheria</taxon>
        <taxon>Chiroptera</taxon>
        <taxon>Yangochiroptera</taxon>
        <taxon>Vespertilionidae</taxon>
        <taxon>Pipistrellus</taxon>
    </lineage>
</organism>
<keyword evidence="2 10" id="KW-0812">Transmembrane</keyword>
<dbReference type="PROSITE" id="PS50835">
    <property type="entry name" value="IG_LIKE"/>
    <property type="match status" value="2"/>
</dbReference>
<dbReference type="GO" id="GO:0050852">
    <property type="term" value="P:T cell receptor signaling pathway"/>
    <property type="evidence" value="ECO:0007669"/>
    <property type="project" value="TreeGrafter"/>
</dbReference>
<evidence type="ECO:0000256" key="7">
    <source>
        <dbReference type="ARBA" id="ARBA00023180"/>
    </source>
</evidence>
<dbReference type="EMBL" id="JACAGB010000002">
    <property type="protein sequence ID" value="KAF6383652.1"/>
    <property type="molecule type" value="Genomic_DNA"/>
</dbReference>
<feature type="domain" description="Ig-like" evidence="11">
    <location>
        <begin position="34"/>
        <end position="142"/>
    </location>
</feature>
<dbReference type="InterPro" id="IPR050504">
    <property type="entry name" value="IgSF_BTN/MOG"/>
</dbReference>
<dbReference type="InterPro" id="IPR013783">
    <property type="entry name" value="Ig-like_fold"/>
</dbReference>
<dbReference type="SUPFAM" id="SSF48726">
    <property type="entry name" value="Immunoglobulin"/>
    <property type="match status" value="3"/>
</dbReference>
<feature type="transmembrane region" description="Helical" evidence="10">
    <location>
        <begin position="527"/>
        <end position="552"/>
    </location>
</feature>
<keyword evidence="3" id="KW-0732">Signal</keyword>
<protein>
    <recommendedName>
        <fullName evidence="11">Ig-like domain-containing protein</fullName>
    </recommendedName>
</protein>
<feature type="transmembrane region" description="Helical" evidence="10">
    <location>
        <begin position="240"/>
        <end position="267"/>
    </location>
</feature>
<keyword evidence="7" id="KW-0325">Glycoprotein</keyword>
<proteinExistence type="inferred from homology"/>
<evidence type="ECO:0000256" key="8">
    <source>
        <dbReference type="ARBA" id="ARBA00023319"/>
    </source>
</evidence>
<keyword evidence="5 10" id="KW-0472">Membrane</keyword>
<evidence type="ECO:0000313" key="12">
    <source>
        <dbReference type="EMBL" id="KAF6383652.1"/>
    </source>
</evidence>
<feature type="domain" description="Ig-like" evidence="11">
    <location>
        <begin position="306"/>
        <end position="419"/>
    </location>
</feature>
<dbReference type="Proteomes" id="UP000558488">
    <property type="component" value="Unassembled WGS sequence"/>
</dbReference>
<evidence type="ECO:0000313" key="13">
    <source>
        <dbReference type="Proteomes" id="UP000558488"/>
    </source>
</evidence>
<dbReference type="SMART" id="SM00406">
    <property type="entry name" value="IGv"/>
    <property type="match status" value="2"/>
</dbReference>
<dbReference type="GO" id="GO:0001817">
    <property type="term" value="P:regulation of cytokine production"/>
    <property type="evidence" value="ECO:0007669"/>
    <property type="project" value="TreeGrafter"/>
</dbReference>
<dbReference type="Pfam" id="PF07686">
    <property type="entry name" value="V-set"/>
    <property type="match status" value="2"/>
</dbReference>
<dbReference type="AlphaFoldDB" id="A0A7J8AAT8"/>
<dbReference type="InterPro" id="IPR053896">
    <property type="entry name" value="BTN3A2-like_Ig-C"/>
</dbReference>
<comment type="similarity">
    <text evidence="9">Belongs to the SKINT family.</text>
</comment>
<dbReference type="Pfam" id="PF22705">
    <property type="entry name" value="C2-set_3"/>
    <property type="match status" value="2"/>
</dbReference>
<evidence type="ECO:0000256" key="10">
    <source>
        <dbReference type="SAM" id="Phobius"/>
    </source>
</evidence>
<evidence type="ECO:0000256" key="3">
    <source>
        <dbReference type="ARBA" id="ARBA00022729"/>
    </source>
</evidence>
<dbReference type="PANTHER" id="PTHR24100">
    <property type="entry name" value="BUTYROPHILIN"/>
    <property type="match status" value="1"/>
</dbReference>
<dbReference type="PANTHER" id="PTHR24100:SF102">
    <property type="entry name" value="SELECTION AND UPKEEP OF INTRAEPITHELIAL T-CELLS PROTEIN 2-RELATED"/>
    <property type="match status" value="1"/>
</dbReference>
<gene>
    <name evidence="12" type="ORF">mPipKuh1_015844</name>
</gene>
<dbReference type="InterPro" id="IPR007110">
    <property type="entry name" value="Ig-like_dom"/>
</dbReference>
<dbReference type="Gene3D" id="2.60.40.10">
    <property type="entry name" value="Immunoglobulins"/>
    <property type="match status" value="4"/>
</dbReference>
<comment type="subcellular location">
    <subcellularLocation>
        <location evidence="1">Membrane</location>
    </subcellularLocation>
</comment>
<evidence type="ECO:0000256" key="5">
    <source>
        <dbReference type="ARBA" id="ARBA00023136"/>
    </source>
</evidence>
<dbReference type="GO" id="GO:0009897">
    <property type="term" value="C:external side of plasma membrane"/>
    <property type="evidence" value="ECO:0007669"/>
    <property type="project" value="TreeGrafter"/>
</dbReference>
<keyword evidence="13" id="KW-1185">Reference proteome</keyword>
<reference evidence="12 13" key="1">
    <citation type="journal article" date="2020" name="Nature">
        <title>Six reference-quality genomes reveal evolution of bat adaptations.</title>
        <authorList>
            <person name="Jebb D."/>
            <person name="Huang Z."/>
            <person name="Pippel M."/>
            <person name="Hughes G.M."/>
            <person name="Lavrichenko K."/>
            <person name="Devanna P."/>
            <person name="Winkler S."/>
            <person name="Jermiin L.S."/>
            <person name="Skirmuntt E.C."/>
            <person name="Katzourakis A."/>
            <person name="Burkitt-Gray L."/>
            <person name="Ray D.A."/>
            <person name="Sullivan K.A.M."/>
            <person name="Roscito J.G."/>
            <person name="Kirilenko B.M."/>
            <person name="Davalos L.M."/>
            <person name="Corthals A.P."/>
            <person name="Power M.L."/>
            <person name="Jones G."/>
            <person name="Ransome R.D."/>
            <person name="Dechmann D.K.N."/>
            <person name="Locatelli A.G."/>
            <person name="Puechmaille S.J."/>
            <person name="Fedrigo O."/>
            <person name="Jarvis E.D."/>
            <person name="Hiller M."/>
            <person name="Vernes S.C."/>
            <person name="Myers E.W."/>
            <person name="Teeling E.C."/>
        </authorList>
    </citation>
    <scope>NUCLEOTIDE SEQUENCE [LARGE SCALE GENOMIC DNA]</scope>
    <source>
        <strain evidence="12">MPipKuh1</strain>
        <tissue evidence="12">Flight muscle</tissue>
    </source>
</reference>
<name>A0A7J8AAT8_PIPKU</name>